<evidence type="ECO:0000313" key="3">
    <source>
        <dbReference type="Proteomes" id="UP000053815"/>
    </source>
</evidence>
<dbReference type="AlphaFoldDB" id="A0A0C9M3I3"/>
<keyword evidence="1" id="KW-0732">Signal</keyword>
<dbReference type="Proteomes" id="UP000053815">
    <property type="component" value="Unassembled WGS sequence"/>
</dbReference>
<accession>A0A0C9M3I3</accession>
<feature type="signal peptide" evidence="1">
    <location>
        <begin position="1"/>
        <end position="21"/>
    </location>
</feature>
<feature type="chain" id="PRO_5002199302" evidence="1">
    <location>
        <begin position="22"/>
        <end position="276"/>
    </location>
</feature>
<name>A0A0C9M3I3_9FUNG</name>
<evidence type="ECO:0000256" key="1">
    <source>
        <dbReference type="SAM" id="SignalP"/>
    </source>
</evidence>
<sequence length="276" mass="30599">MKLSLLLACFVAIIAISFVQADDLQDQIDAALKKFCGGIAITGPTKGQTFTNPKKIKVTVTRKPNAQAKVINGVDAYSIDSKGKATYLSTVWKGSYSLNKKATLTVDLTKATKAKFPGQFEFRVWVHNKAGPDCTLMSKVFKAKKSSHSNAVEESEYKNLSENIDRGCFGVELAAPELGSEVTADESFSVQIKRDSAAHTEYLTKLELYSVNLDTRDSTKVRDSWSGNETIINMMNIRDIIPASAKAENTAFYYKLEATTQHEESCEFYSHPFYLK</sequence>
<proteinExistence type="predicted"/>
<dbReference type="EMBL" id="DF836332">
    <property type="protein sequence ID" value="GAN03561.1"/>
    <property type="molecule type" value="Genomic_DNA"/>
</dbReference>
<keyword evidence="3" id="KW-1185">Reference proteome</keyword>
<reference evidence="2" key="1">
    <citation type="submission" date="2014-09" db="EMBL/GenBank/DDBJ databases">
        <title>Draft genome sequence of an oleaginous Mucoromycotina fungus Mucor ambiguus NBRC6742.</title>
        <authorList>
            <person name="Takeda I."/>
            <person name="Yamane N."/>
            <person name="Morita T."/>
            <person name="Tamano K."/>
            <person name="Machida M."/>
            <person name="Baker S."/>
            <person name="Koike H."/>
        </authorList>
    </citation>
    <scope>NUCLEOTIDE SEQUENCE</scope>
    <source>
        <strain evidence="2">NBRC 6742</strain>
    </source>
</reference>
<protein>
    <submittedName>
        <fullName evidence="2">Uncharacterized protein</fullName>
    </submittedName>
</protein>
<organism evidence="2">
    <name type="scientific">Mucor ambiguus</name>
    <dbReference type="NCBI Taxonomy" id="91626"/>
    <lineage>
        <taxon>Eukaryota</taxon>
        <taxon>Fungi</taxon>
        <taxon>Fungi incertae sedis</taxon>
        <taxon>Mucoromycota</taxon>
        <taxon>Mucoromycotina</taxon>
        <taxon>Mucoromycetes</taxon>
        <taxon>Mucorales</taxon>
        <taxon>Mucorineae</taxon>
        <taxon>Mucoraceae</taxon>
        <taxon>Mucor</taxon>
    </lineage>
</organism>
<gene>
    <name evidence="2" type="ORF">MAM1_0043c03016</name>
</gene>
<evidence type="ECO:0000313" key="2">
    <source>
        <dbReference type="EMBL" id="GAN03561.1"/>
    </source>
</evidence>
<dbReference type="OrthoDB" id="2319449at2759"/>